<dbReference type="SUPFAM" id="SSF48726">
    <property type="entry name" value="Immunoglobulin"/>
    <property type="match status" value="3"/>
</dbReference>
<dbReference type="Gene3D" id="2.60.40.10">
    <property type="entry name" value="Immunoglobulins"/>
    <property type="match status" value="3"/>
</dbReference>
<feature type="non-terminal residue" evidence="2">
    <location>
        <position position="400"/>
    </location>
</feature>
<dbReference type="InterPro" id="IPR013106">
    <property type="entry name" value="Ig_V-set"/>
</dbReference>
<comment type="caution">
    <text evidence="2">The sequence shown here is derived from an EMBL/GenBank/DDBJ whole genome shotgun (WGS) entry which is preliminary data.</text>
</comment>
<feature type="domain" description="Ig-like" evidence="1">
    <location>
        <begin position="306"/>
        <end position="384"/>
    </location>
</feature>
<reference evidence="2" key="1">
    <citation type="journal article" date="2004" name="Nature">
        <title>Genome duplication in the teleost fish Tetraodon nigroviridis reveals the early vertebrate proto-karyotype.</title>
        <authorList>
            <person name="Jaillon O."/>
            <person name="Aury J.-M."/>
            <person name="Brunet F."/>
            <person name="Petit J.-L."/>
            <person name="Stange-Thomann N."/>
            <person name="Mauceli E."/>
            <person name="Bouneau L."/>
            <person name="Fischer C."/>
            <person name="Ozouf-Costaz C."/>
            <person name="Bernot A."/>
            <person name="Nicaud S."/>
            <person name="Jaffe D."/>
            <person name="Fisher S."/>
            <person name="Lutfalla G."/>
            <person name="Dossat C."/>
            <person name="Segurens B."/>
            <person name="Dasilva C."/>
            <person name="Salanoubat M."/>
            <person name="Levy M."/>
            <person name="Boudet N."/>
            <person name="Castellano S."/>
            <person name="Anthouard V."/>
            <person name="Jubin C."/>
            <person name="Castelli V."/>
            <person name="Katinka M."/>
            <person name="Vacherie B."/>
            <person name="Biemont C."/>
            <person name="Skalli Z."/>
            <person name="Cattolico L."/>
            <person name="Poulain J."/>
            <person name="De Berardinis V."/>
            <person name="Cruaud C."/>
            <person name="Duprat S."/>
            <person name="Brottier P."/>
            <person name="Coutanceau J.-P."/>
            <person name="Gouzy J."/>
            <person name="Parra G."/>
            <person name="Lardier G."/>
            <person name="Chapple C."/>
            <person name="McKernan K.J."/>
            <person name="McEwan P."/>
            <person name="Bosak S."/>
            <person name="Kellis M."/>
            <person name="Volff J.-N."/>
            <person name="Guigo R."/>
            <person name="Zody M.C."/>
            <person name="Mesirov J."/>
            <person name="Lindblad-Toh K."/>
            <person name="Birren B."/>
            <person name="Nusbaum C."/>
            <person name="Kahn D."/>
            <person name="Robinson-Rechavi M."/>
            <person name="Laudet V."/>
            <person name="Schachter V."/>
            <person name="Quetier F."/>
            <person name="Saurin W."/>
            <person name="Scarpelli C."/>
            <person name="Wincker P."/>
            <person name="Lander E.S."/>
            <person name="Weissenbach J."/>
            <person name="Roest Crollius H."/>
        </authorList>
    </citation>
    <scope>NUCLEOTIDE SEQUENCE [LARGE SCALE GENOMIC DNA]</scope>
</reference>
<dbReference type="InterPro" id="IPR003598">
    <property type="entry name" value="Ig_sub2"/>
</dbReference>
<dbReference type="OrthoDB" id="10039395at2759"/>
<evidence type="ECO:0000313" key="2">
    <source>
        <dbReference type="EMBL" id="CAF93728.1"/>
    </source>
</evidence>
<dbReference type="CDD" id="cd00099">
    <property type="entry name" value="IgV"/>
    <property type="match status" value="1"/>
</dbReference>
<protein>
    <submittedName>
        <fullName evidence="2">(spotted green pufferfish) hypothetical protein</fullName>
    </submittedName>
</protein>
<dbReference type="KEGG" id="tng:GSTEN00009511G001"/>
<dbReference type="AlphaFoldDB" id="Q4T054"/>
<dbReference type="InterPro" id="IPR003599">
    <property type="entry name" value="Ig_sub"/>
</dbReference>
<feature type="domain" description="Ig-like" evidence="1">
    <location>
        <begin position="219"/>
        <end position="299"/>
    </location>
</feature>
<feature type="domain" description="Ig-like" evidence="1">
    <location>
        <begin position="8"/>
        <end position="96"/>
    </location>
</feature>
<dbReference type="Pfam" id="PF13895">
    <property type="entry name" value="Ig_2"/>
    <property type="match status" value="2"/>
</dbReference>
<organism evidence="2">
    <name type="scientific">Tetraodon nigroviridis</name>
    <name type="common">Spotted green pufferfish</name>
    <name type="synonym">Chelonodon nigroviridis</name>
    <dbReference type="NCBI Taxonomy" id="99883"/>
    <lineage>
        <taxon>Eukaryota</taxon>
        <taxon>Metazoa</taxon>
        <taxon>Chordata</taxon>
        <taxon>Craniata</taxon>
        <taxon>Vertebrata</taxon>
        <taxon>Euteleostomi</taxon>
        <taxon>Actinopterygii</taxon>
        <taxon>Neopterygii</taxon>
        <taxon>Teleostei</taxon>
        <taxon>Neoteleostei</taxon>
        <taxon>Acanthomorphata</taxon>
        <taxon>Eupercaria</taxon>
        <taxon>Tetraodontiformes</taxon>
        <taxon>Tetradontoidea</taxon>
        <taxon>Tetraodontidae</taxon>
        <taxon>Tetraodon</taxon>
    </lineage>
</organism>
<dbReference type="PROSITE" id="PS50835">
    <property type="entry name" value="IG_LIKE"/>
    <property type="match status" value="3"/>
</dbReference>
<reference evidence="2" key="2">
    <citation type="submission" date="2004-02" db="EMBL/GenBank/DDBJ databases">
        <authorList>
            <consortium name="Genoscope"/>
            <consortium name="Whitehead Institute Centre for Genome Research"/>
        </authorList>
    </citation>
    <scope>NUCLEOTIDE SEQUENCE</scope>
</reference>
<dbReference type="InterPro" id="IPR013783">
    <property type="entry name" value="Ig-like_fold"/>
</dbReference>
<dbReference type="SMART" id="SM00409">
    <property type="entry name" value="IG"/>
    <property type="match status" value="3"/>
</dbReference>
<dbReference type="InterPro" id="IPR007110">
    <property type="entry name" value="Ig-like_dom"/>
</dbReference>
<name>Q4T054_TETNG</name>
<evidence type="ECO:0000259" key="1">
    <source>
        <dbReference type="PROSITE" id="PS50835"/>
    </source>
</evidence>
<dbReference type="PANTHER" id="PTHR46013">
    <property type="entry name" value="VASCULAR CELL ADHESION MOLECULE 1"/>
    <property type="match status" value="1"/>
</dbReference>
<proteinExistence type="predicted"/>
<dbReference type="SMART" id="SM00408">
    <property type="entry name" value="IGc2"/>
    <property type="match status" value="3"/>
</dbReference>
<gene>
    <name evidence="2" type="ORF">GSTENG00009511001</name>
</gene>
<sequence length="400" mass="43965">VSADSSCKKVTYPERNICAFEGSSVKFSCVYESWRTTPSVHWARSKSGHFQKVYSWHNRVQINTGRKESTLKITDLRESDSAKYHCQQSSRSSTWTSRFPGTTLTVRGSEEAQQLLVFLVLTPVFSGMLKSEVSSPSAGSVSMFTDPDLQVQVFMSPTGPKLVCHSRCLQDRFPVWFVWYENNQPVPGETSASYSRSVGPESSYSCGYLQHRSASVYAPTNASVTMSPPGGAVQNGSVTLTCQSDANPAAKYAWFRGNQGKPVREDGRLFFISLQASDCGEYFCTAQNQLGTKTSKRVSVELLYGPKSCSVSASPSAEVEQNSSVTLSCSSDANPAATYSWSKDSQSLRGGQHLQIIVQPEDRGFYSCNAANELGSVNSPARFLDVQCRCPLIWKVHKLL</sequence>
<dbReference type="InterPro" id="IPR036179">
    <property type="entry name" value="Ig-like_dom_sf"/>
</dbReference>
<accession>Q4T054</accession>
<dbReference type="EMBL" id="CAAE01011339">
    <property type="protein sequence ID" value="CAF93728.1"/>
    <property type="molecule type" value="Genomic_DNA"/>
</dbReference>
<dbReference type="PANTHER" id="PTHR46013:SF4">
    <property type="entry name" value="B-CELL RECEPTOR CD22-RELATED"/>
    <property type="match status" value="1"/>
</dbReference>
<dbReference type="Pfam" id="PF07686">
    <property type="entry name" value="V-set"/>
    <property type="match status" value="1"/>
</dbReference>